<protein>
    <submittedName>
        <fullName evidence="1">Uncharacterized protein</fullName>
    </submittedName>
</protein>
<evidence type="ECO:0000313" key="1">
    <source>
        <dbReference type="EMBL" id="MEQ2183636.1"/>
    </source>
</evidence>
<dbReference type="Proteomes" id="UP001476798">
    <property type="component" value="Unassembled WGS sequence"/>
</dbReference>
<keyword evidence="2" id="KW-1185">Reference proteome</keyword>
<proteinExistence type="predicted"/>
<evidence type="ECO:0000313" key="2">
    <source>
        <dbReference type="Proteomes" id="UP001476798"/>
    </source>
</evidence>
<sequence>MSAAFLGLQNAVCSLMFSDKPLRPLQTGCTGVETCALIPIWISIGRFATCAPEFSRFKQSTRHSHSSELSVSIDSMALTKEDSISFRVTRHLCNVTCRSWVQNRGRQPPVPYVKTNKSLKRPAGFEDSLQPSMEQALEYQRWKPSNYYLLT</sequence>
<accession>A0ABV0PJP8</accession>
<comment type="caution">
    <text evidence="1">The sequence shown here is derived from an EMBL/GenBank/DDBJ whole genome shotgun (WGS) entry which is preliminary data.</text>
</comment>
<gene>
    <name evidence="1" type="ORF">GOODEAATRI_000114</name>
</gene>
<organism evidence="1 2">
    <name type="scientific">Goodea atripinnis</name>
    <dbReference type="NCBI Taxonomy" id="208336"/>
    <lineage>
        <taxon>Eukaryota</taxon>
        <taxon>Metazoa</taxon>
        <taxon>Chordata</taxon>
        <taxon>Craniata</taxon>
        <taxon>Vertebrata</taxon>
        <taxon>Euteleostomi</taxon>
        <taxon>Actinopterygii</taxon>
        <taxon>Neopterygii</taxon>
        <taxon>Teleostei</taxon>
        <taxon>Neoteleostei</taxon>
        <taxon>Acanthomorphata</taxon>
        <taxon>Ovalentaria</taxon>
        <taxon>Atherinomorphae</taxon>
        <taxon>Cyprinodontiformes</taxon>
        <taxon>Goodeidae</taxon>
        <taxon>Goodea</taxon>
    </lineage>
</organism>
<dbReference type="EMBL" id="JAHRIO010079968">
    <property type="protein sequence ID" value="MEQ2183636.1"/>
    <property type="molecule type" value="Genomic_DNA"/>
</dbReference>
<name>A0ABV0PJP8_9TELE</name>
<reference evidence="1 2" key="1">
    <citation type="submission" date="2021-06" db="EMBL/GenBank/DDBJ databases">
        <authorList>
            <person name="Palmer J.M."/>
        </authorList>
    </citation>
    <scope>NUCLEOTIDE SEQUENCE [LARGE SCALE GENOMIC DNA]</scope>
    <source>
        <strain evidence="1 2">GA_2019</strain>
        <tissue evidence="1">Muscle</tissue>
    </source>
</reference>